<dbReference type="InterPro" id="IPR003006">
    <property type="entry name" value="Ig/MHC_CS"/>
</dbReference>
<feature type="chain" id="PRO_5041984717" evidence="2">
    <location>
        <begin position="20"/>
        <end position="99"/>
    </location>
</feature>
<name>A0AAD8AK12_DIPPU</name>
<accession>A0AAD8AK12</accession>
<protein>
    <submittedName>
        <fullName evidence="3">Uncharacterized protein</fullName>
    </submittedName>
</protein>
<evidence type="ECO:0000256" key="2">
    <source>
        <dbReference type="SAM" id="SignalP"/>
    </source>
</evidence>
<feature type="region of interest" description="Disordered" evidence="1">
    <location>
        <begin position="66"/>
        <end position="99"/>
    </location>
</feature>
<proteinExistence type="predicted"/>
<dbReference type="Proteomes" id="UP001233999">
    <property type="component" value="Unassembled WGS sequence"/>
</dbReference>
<dbReference type="PROSITE" id="PS00290">
    <property type="entry name" value="IG_MHC"/>
    <property type="match status" value="1"/>
</dbReference>
<keyword evidence="4" id="KW-1185">Reference proteome</keyword>
<keyword evidence="2" id="KW-0732">Signal</keyword>
<dbReference type="EMBL" id="JASPKZ010000260">
    <property type="protein sequence ID" value="KAJ9600603.1"/>
    <property type="molecule type" value="Genomic_DNA"/>
</dbReference>
<gene>
    <name evidence="3" type="ORF">L9F63_026260</name>
</gene>
<dbReference type="AlphaFoldDB" id="A0AAD8AK12"/>
<dbReference type="Gene3D" id="2.60.40.10">
    <property type="entry name" value="Immunoglobulins"/>
    <property type="match status" value="1"/>
</dbReference>
<reference evidence="3" key="1">
    <citation type="journal article" date="2023" name="IScience">
        <title>Live-bearing cockroach genome reveals convergent evolutionary mechanisms linked to viviparity in insects and beyond.</title>
        <authorList>
            <person name="Fouks B."/>
            <person name="Harrison M.C."/>
            <person name="Mikhailova A.A."/>
            <person name="Marchal E."/>
            <person name="English S."/>
            <person name="Carruthers M."/>
            <person name="Jennings E.C."/>
            <person name="Chiamaka E.L."/>
            <person name="Frigard R.A."/>
            <person name="Pippel M."/>
            <person name="Attardo G.M."/>
            <person name="Benoit J.B."/>
            <person name="Bornberg-Bauer E."/>
            <person name="Tobe S.S."/>
        </authorList>
    </citation>
    <scope>NUCLEOTIDE SEQUENCE</scope>
    <source>
        <strain evidence="3">Stay&amp;Tobe</strain>
    </source>
</reference>
<feature type="compositionally biased region" description="Basic and acidic residues" evidence="1">
    <location>
        <begin position="82"/>
        <end position="99"/>
    </location>
</feature>
<evidence type="ECO:0000313" key="3">
    <source>
        <dbReference type="EMBL" id="KAJ9600603.1"/>
    </source>
</evidence>
<dbReference type="InterPro" id="IPR013783">
    <property type="entry name" value="Ig-like_fold"/>
</dbReference>
<dbReference type="SUPFAM" id="SSF48726">
    <property type="entry name" value="Immunoglobulin"/>
    <property type="match status" value="1"/>
</dbReference>
<feature type="signal peptide" evidence="2">
    <location>
        <begin position="1"/>
        <end position="19"/>
    </location>
</feature>
<evidence type="ECO:0000313" key="4">
    <source>
        <dbReference type="Proteomes" id="UP001233999"/>
    </source>
</evidence>
<feature type="non-terminal residue" evidence="3">
    <location>
        <position position="99"/>
    </location>
</feature>
<organism evidence="3 4">
    <name type="scientific">Diploptera punctata</name>
    <name type="common">Pacific beetle cockroach</name>
    <dbReference type="NCBI Taxonomy" id="6984"/>
    <lineage>
        <taxon>Eukaryota</taxon>
        <taxon>Metazoa</taxon>
        <taxon>Ecdysozoa</taxon>
        <taxon>Arthropoda</taxon>
        <taxon>Hexapoda</taxon>
        <taxon>Insecta</taxon>
        <taxon>Pterygota</taxon>
        <taxon>Neoptera</taxon>
        <taxon>Polyneoptera</taxon>
        <taxon>Dictyoptera</taxon>
        <taxon>Blattodea</taxon>
        <taxon>Blaberoidea</taxon>
        <taxon>Blaberidae</taxon>
        <taxon>Diplopterinae</taxon>
        <taxon>Diploptera</taxon>
    </lineage>
</organism>
<comment type="caution">
    <text evidence="3">The sequence shown here is derived from an EMBL/GenBank/DDBJ whole genome shotgun (WGS) entry which is preliminary data.</text>
</comment>
<dbReference type="InterPro" id="IPR036179">
    <property type="entry name" value="Ig-like_dom_sf"/>
</dbReference>
<evidence type="ECO:0000256" key="1">
    <source>
        <dbReference type="SAM" id="MobiDB-lite"/>
    </source>
</evidence>
<sequence>ALNVIVTLLAAFTAGQISAVEEEPEFLQPLENHTVTQGRDVFFTCVVNHLGSYKVAWIKFRLESDPGNTHAHGGAQPTAVRDTQRTQHVETSRDQCADE</sequence>
<reference evidence="3" key="2">
    <citation type="submission" date="2023-05" db="EMBL/GenBank/DDBJ databases">
        <authorList>
            <person name="Fouks B."/>
        </authorList>
    </citation>
    <scope>NUCLEOTIDE SEQUENCE</scope>
    <source>
        <strain evidence="3">Stay&amp;Tobe</strain>
        <tissue evidence="3">Testes</tissue>
    </source>
</reference>